<dbReference type="AlphaFoldDB" id="A0A7M1B7D4"/>
<gene>
    <name evidence="2" type="ORF">FM071_03630</name>
</gene>
<evidence type="ECO:0000313" key="2">
    <source>
        <dbReference type="EMBL" id="QOP45416.1"/>
    </source>
</evidence>
<organism evidence="2 3">
    <name type="scientific">Sulfurimonas paralvinellae</name>
    <dbReference type="NCBI Taxonomy" id="317658"/>
    <lineage>
        <taxon>Bacteria</taxon>
        <taxon>Pseudomonadati</taxon>
        <taxon>Campylobacterota</taxon>
        <taxon>Epsilonproteobacteria</taxon>
        <taxon>Campylobacterales</taxon>
        <taxon>Sulfurimonadaceae</taxon>
        <taxon>Sulfurimonas</taxon>
    </lineage>
</organism>
<accession>A0A7M1B7D4</accession>
<keyword evidence="3" id="KW-1185">Reference proteome</keyword>
<dbReference type="RefSeq" id="WP_193111662.1">
    <property type="nucleotide sequence ID" value="NZ_CP041406.1"/>
</dbReference>
<evidence type="ECO:0000256" key="1">
    <source>
        <dbReference type="SAM" id="Phobius"/>
    </source>
</evidence>
<sequence>MLNIRELEKRWLHYKIKSYIPHTVIAVSLIVIILVTAIITTSTPQKKEHKQVTLDKTLKKPVTLATPTIDSKNSIQETNITQQNTNQTNIKLETIAKAKTINTDKEQKLILEPSMHFMKHIQSEEQQPYYKTLNETKTVKKEKIKRNKIAKQQSTVEEEYMNLEGNKKTRNIQQPVQQEPAKKQLLTIKRRESQNDIKEIITRFKKNNNPALSLFVAKKYYEIGNYEQAYNYALITNGINNDIEESWLIFAKSLAKLGKRDMAVKTLREYINYSHSGNAKILLNDIESGKFR</sequence>
<feature type="transmembrane region" description="Helical" evidence="1">
    <location>
        <begin position="20"/>
        <end position="40"/>
    </location>
</feature>
<evidence type="ECO:0000313" key="3">
    <source>
        <dbReference type="Proteomes" id="UP000593580"/>
    </source>
</evidence>
<keyword evidence="1" id="KW-0472">Membrane</keyword>
<name>A0A7M1B7D4_9BACT</name>
<protein>
    <recommendedName>
        <fullName evidence="4">Transformation system protein</fullName>
    </recommendedName>
</protein>
<dbReference type="EMBL" id="CP041406">
    <property type="protein sequence ID" value="QOP45416.1"/>
    <property type="molecule type" value="Genomic_DNA"/>
</dbReference>
<dbReference type="Proteomes" id="UP000593580">
    <property type="component" value="Chromosome"/>
</dbReference>
<keyword evidence="1" id="KW-1133">Transmembrane helix</keyword>
<dbReference type="KEGG" id="spal:FM071_03630"/>
<keyword evidence="1" id="KW-0812">Transmembrane</keyword>
<dbReference type="InterPro" id="IPR011990">
    <property type="entry name" value="TPR-like_helical_dom_sf"/>
</dbReference>
<evidence type="ECO:0008006" key="4">
    <source>
        <dbReference type="Google" id="ProtNLM"/>
    </source>
</evidence>
<reference evidence="2 3" key="1">
    <citation type="submission" date="2019-07" db="EMBL/GenBank/DDBJ databases">
        <title>Sulfurimonas paralvinellae sp. nov., a novel mesophilic, hydrogen- and sulfur-oxidizing chemolithoautotroph within the Epsilonproteo- bacteria isolated from a deep-sea hydrothermal vent polychaete nest, reclassification of Thiomicrospira denitrificans as Sulfurimonas denitrificans comb. nov. and emended description of the genus Sulfurimonas.</title>
        <authorList>
            <person name="Wang S."/>
            <person name="Jiang L."/>
            <person name="Shao Z."/>
        </authorList>
    </citation>
    <scope>NUCLEOTIDE SEQUENCE [LARGE SCALE GENOMIC DNA]</scope>
    <source>
        <strain evidence="2 3">GO25</strain>
    </source>
</reference>
<dbReference type="SUPFAM" id="SSF48452">
    <property type="entry name" value="TPR-like"/>
    <property type="match status" value="1"/>
</dbReference>
<proteinExistence type="predicted"/>